<sequence>MSAAETMANDIGEFGDADELAEAEDLVMLKLDTPLPPGRSVPKAFAISSDRSMLTTDYRGFIGNRCFLVKQSYPRALFAGCPAFKSAKRLLVTAQDVLCKTHTLVIVHNRDAVIDLAAWFPGVRGLVLFHNLNCQRTEKAHMQGNRPISRLNRLCGNTPAMGAEELYLSPLALTTLFACCPKISHVQASMQYIVRMASQVKAEGLSHLPLLEGCRELTLGRVAQLVDGTHTPLSEVDENIMDMALEQYPDIEQLQVVATKPGVIPRIAKFAHVTRLFLMCYDSSGATGNDLCPFEWLTKVLEGLSLTHLKLVGFSDVRLLKISETCKNLESLSLSGSHVCNENVPPDAFPKLRSLALADGINDEPFLRPAAGRLVA</sequence>
<proteinExistence type="predicted"/>
<comment type="caution">
    <text evidence="1">The sequence shown here is derived from an EMBL/GenBank/DDBJ whole genome shotgun (WGS) entry which is preliminary data.</text>
</comment>
<evidence type="ECO:0000313" key="1">
    <source>
        <dbReference type="EMBL" id="KAH6923425.1"/>
    </source>
</evidence>
<reference evidence="1" key="1">
    <citation type="submission" date="2020-05" db="EMBL/GenBank/DDBJ databases">
        <title>Large-scale comparative analyses of tick genomes elucidate their genetic diversity and vector capacities.</title>
        <authorList>
            <person name="Jia N."/>
            <person name="Wang J."/>
            <person name="Shi W."/>
            <person name="Du L."/>
            <person name="Sun Y."/>
            <person name="Zhan W."/>
            <person name="Jiang J."/>
            <person name="Wang Q."/>
            <person name="Zhang B."/>
            <person name="Ji P."/>
            <person name="Sakyi L.B."/>
            <person name="Cui X."/>
            <person name="Yuan T."/>
            <person name="Jiang B."/>
            <person name="Yang W."/>
            <person name="Lam T.T.-Y."/>
            <person name="Chang Q."/>
            <person name="Ding S."/>
            <person name="Wang X."/>
            <person name="Zhu J."/>
            <person name="Ruan X."/>
            <person name="Zhao L."/>
            <person name="Wei J."/>
            <person name="Que T."/>
            <person name="Du C."/>
            <person name="Cheng J."/>
            <person name="Dai P."/>
            <person name="Han X."/>
            <person name="Huang E."/>
            <person name="Gao Y."/>
            <person name="Liu J."/>
            <person name="Shao H."/>
            <person name="Ye R."/>
            <person name="Li L."/>
            <person name="Wei W."/>
            <person name="Wang X."/>
            <person name="Wang C."/>
            <person name="Yang T."/>
            <person name="Huo Q."/>
            <person name="Li W."/>
            <person name="Guo W."/>
            <person name="Chen H."/>
            <person name="Zhou L."/>
            <person name="Ni X."/>
            <person name="Tian J."/>
            <person name="Zhou Y."/>
            <person name="Sheng Y."/>
            <person name="Liu T."/>
            <person name="Pan Y."/>
            <person name="Xia L."/>
            <person name="Li J."/>
            <person name="Zhao F."/>
            <person name="Cao W."/>
        </authorList>
    </citation>
    <scope>NUCLEOTIDE SEQUENCE</scope>
    <source>
        <strain evidence="1">Hyas-2018</strain>
    </source>
</reference>
<keyword evidence="2" id="KW-1185">Reference proteome</keyword>
<accession>A0ACB7RLQ6</accession>
<dbReference type="Proteomes" id="UP000821845">
    <property type="component" value="Chromosome 8"/>
</dbReference>
<protein>
    <submittedName>
        <fullName evidence="1">Uncharacterized protein</fullName>
    </submittedName>
</protein>
<gene>
    <name evidence="1" type="ORF">HPB50_001064</name>
</gene>
<dbReference type="EMBL" id="CM023488">
    <property type="protein sequence ID" value="KAH6923425.1"/>
    <property type="molecule type" value="Genomic_DNA"/>
</dbReference>
<evidence type="ECO:0000313" key="2">
    <source>
        <dbReference type="Proteomes" id="UP000821845"/>
    </source>
</evidence>
<name>A0ACB7RLQ6_HYAAI</name>
<organism evidence="1 2">
    <name type="scientific">Hyalomma asiaticum</name>
    <name type="common">Tick</name>
    <dbReference type="NCBI Taxonomy" id="266040"/>
    <lineage>
        <taxon>Eukaryota</taxon>
        <taxon>Metazoa</taxon>
        <taxon>Ecdysozoa</taxon>
        <taxon>Arthropoda</taxon>
        <taxon>Chelicerata</taxon>
        <taxon>Arachnida</taxon>
        <taxon>Acari</taxon>
        <taxon>Parasitiformes</taxon>
        <taxon>Ixodida</taxon>
        <taxon>Ixodoidea</taxon>
        <taxon>Ixodidae</taxon>
        <taxon>Hyalomminae</taxon>
        <taxon>Hyalomma</taxon>
    </lineage>
</organism>